<dbReference type="FunFam" id="3.40.30.10:FF:000245">
    <property type="entry name" value="Thioredoxin"/>
    <property type="match status" value="1"/>
</dbReference>
<dbReference type="PROSITE" id="PS51352">
    <property type="entry name" value="THIOREDOXIN_2"/>
    <property type="match status" value="1"/>
</dbReference>
<evidence type="ECO:0000256" key="2">
    <source>
        <dbReference type="ARBA" id="ARBA00023157"/>
    </source>
</evidence>
<evidence type="ECO:0000313" key="6">
    <source>
        <dbReference type="Proteomes" id="UP000243519"/>
    </source>
</evidence>
<keyword evidence="2" id="KW-1015">Disulfide bond</keyword>
<proteinExistence type="inferred from homology"/>
<dbReference type="Proteomes" id="UP000243519">
    <property type="component" value="Unassembled WGS sequence"/>
</dbReference>
<dbReference type="EMBL" id="LHPN01000003">
    <property type="protein sequence ID" value="OAL72700.1"/>
    <property type="molecule type" value="Genomic_DNA"/>
</dbReference>
<dbReference type="CDD" id="cd02947">
    <property type="entry name" value="TRX_family"/>
    <property type="match status" value="1"/>
</dbReference>
<keyword evidence="6" id="KW-1185">Reference proteome</keyword>
<comment type="similarity">
    <text evidence="1">Belongs to the thioredoxin family.</text>
</comment>
<dbReference type="InterPro" id="IPR017937">
    <property type="entry name" value="Thioredoxin_CS"/>
</dbReference>
<protein>
    <submittedName>
        <fullName evidence="5">Thioredoxin</fullName>
    </submittedName>
</protein>
<evidence type="ECO:0000256" key="1">
    <source>
        <dbReference type="ARBA" id="ARBA00008987"/>
    </source>
</evidence>
<dbReference type="SUPFAM" id="SSF52833">
    <property type="entry name" value="Thioredoxin-like"/>
    <property type="match status" value="1"/>
</dbReference>
<dbReference type="PANTHER" id="PTHR46115">
    <property type="entry name" value="THIOREDOXIN-LIKE PROTEIN 1"/>
    <property type="match status" value="1"/>
</dbReference>
<evidence type="ECO:0000313" key="5">
    <source>
        <dbReference type="EMBL" id="OAL72700.1"/>
    </source>
</evidence>
<dbReference type="OrthoDB" id="10263751at2759"/>
<dbReference type="InterPro" id="IPR036249">
    <property type="entry name" value="Thioredoxin-like_sf"/>
</dbReference>
<evidence type="ECO:0000256" key="3">
    <source>
        <dbReference type="SAM" id="MobiDB-lite"/>
    </source>
</evidence>
<accession>A0A178FJH9</accession>
<dbReference type="PRINTS" id="PR00421">
    <property type="entry name" value="THIOREDOXIN"/>
</dbReference>
<gene>
    <name evidence="5" type="ORF">A7D00_2473</name>
</gene>
<organism evidence="5 6">
    <name type="scientific">Trichophyton violaceum</name>
    <dbReference type="NCBI Taxonomy" id="34388"/>
    <lineage>
        <taxon>Eukaryota</taxon>
        <taxon>Fungi</taxon>
        <taxon>Dikarya</taxon>
        <taxon>Ascomycota</taxon>
        <taxon>Pezizomycotina</taxon>
        <taxon>Eurotiomycetes</taxon>
        <taxon>Eurotiomycetidae</taxon>
        <taxon>Onygenales</taxon>
        <taxon>Arthrodermataceae</taxon>
        <taxon>Trichophyton</taxon>
    </lineage>
</organism>
<feature type="domain" description="Thioredoxin" evidence="4">
    <location>
        <begin position="54"/>
        <end position="188"/>
    </location>
</feature>
<dbReference type="Pfam" id="PF00085">
    <property type="entry name" value="Thioredoxin"/>
    <property type="match status" value="1"/>
</dbReference>
<name>A0A178FJH9_TRIVO</name>
<dbReference type="PROSITE" id="PS00194">
    <property type="entry name" value="THIOREDOXIN_1"/>
    <property type="match status" value="1"/>
</dbReference>
<feature type="region of interest" description="Disordered" evidence="3">
    <location>
        <begin position="43"/>
        <end position="66"/>
    </location>
</feature>
<dbReference type="AlphaFoldDB" id="A0A178FJH9"/>
<evidence type="ECO:0000259" key="4">
    <source>
        <dbReference type="PROSITE" id="PS51352"/>
    </source>
</evidence>
<reference evidence="5 6" key="1">
    <citation type="submission" date="2016-05" db="EMBL/GenBank/DDBJ databases">
        <title>Genome sequencing of Trichophyton violaceum CMCC(F)T3l isolated from hair.</title>
        <authorList>
            <person name="Zhan P."/>
            <person name="Tao Y."/>
            <person name="Liu W."/>
        </authorList>
    </citation>
    <scope>NUCLEOTIDE SEQUENCE [LARGE SCALE GENOMIC DNA]</scope>
    <source>
        <strain evidence="6">CMCC(F)T3l</strain>
    </source>
</reference>
<dbReference type="InterPro" id="IPR013766">
    <property type="entry name" value="Thioredoxin_domain"/>
</dbReference>
<comment type="caution">
    <text evidence="5">The sequence shown here is derived from an EMBL/GenBank/DDBJ whole genome shotgun (WGS) entry which is preliminary data.</text>
</comment>
<sequence>MPASTSSRLPLRLALARRFSPRLASSSSSCWPYLSRPALLSSASSPSSTSARPPLQTTTAPAPASTRLFSSSSSRLFSPTAANMVVQEIKNRDDYMKAINGEKLVLIDCYATWCGPCKAISPVVDRLSEEHCEDVDFYKVDVDECSDIAAELGVRAMPTFFFFKGGEKLQSVAGAAEGPIVAALTQFK</sequence>
<dbReference type="Gene3D" id="3.40.30.10">
    <property type="entry name" value="Glutaredoxin"/>
    <property type="match status" value="1"/>
</dbReference>